<gene>
    <name evidence="2" type="ORF">Athai_40860</name>
</gene>
<dbReference type="AlphaFoldDB" id="A0A7R7DRM9"/>
<organism evidence="2 3">
    <name type="scientific">Actinocatenispora thailandica</name>
    <dbReference type="NCBI Taxonomy" id="227318"/>
    <lineage>
        <taxon>Bacteria</taxon>
        <taxon>Bacillati</taxon>
        <taxon>Actinomycetota</taxon>
        <taxon>Actinomycetes</taxon>
        <taxon>Micromonosporales</taxon>
        <taxon>Micromonosporaceae</taxon>
        <taxon>Actinocatenispora</taxon>
    </lineage>
</organism>
<dbReference type="EMBL" id="AP023355">
    <property type="protein sequence ID" value="BCJ36583.1"/>
    <property type="molecule type" value="Genomic_DNA"/>
</dbReference>
<keyword evidence="1" id="KW-0472">Membrane</keyword>
<keyword evidence="1" id="KW-1133">Transmembrane helix</keyword>
<dbReference type="Proteomes" id="UP000611640">
    <property type="component" value="Chromosome"/>
</dbReference>
<sequence length="54" mass="5672">MPAGLTQPDGGAEAGEPGADDEHVVVFVVVVFVVVVFVVVVFVHGWPTLPTIDR</sequence>
<keyword evidence="1" id="KW-0812">Transmembrane</keyword>
<evidence type="ECO:0000313" key="3">
    <source>
        <dbReference type="Proteomes" id="UP000611640"/>
    </source>
</evidence>
<evidence type="ECO:0000313" key="2">
    <source>
        <dbReference type="EMBL" id="BCJ36583.1"/>
    </source>
</evidence>
<feature type="transmembrane region" description="Helical" evidence="1">
    <location>
        <begin position="24"/>
        <end position="46"/>
    </location>
</feature>
<keyword evidence="3" id="KW-1185">Reference proteome</keyword>
<name>A0A7R7DRM9_9ACTN</name>
<proteinExistence type="predicted"/>
<reference evidence="2 3" key="1">
    <citation type="submission" date="2020-08" db="EMBL/GenBank/DDBJ databases">
        <title>Whole genome shotgun sequence of Actinocatenispora thailandica NBRC 105041.</title>
        <authorList>
            <person name="Komaki H."/>
            <person name="Tamura T."/>
        </authorList>
    </citation>
    <scope>NUCLEOTIDE SEQUENCE [LARGE SCALE GENOMIC DNA]</scope>
    <source>
        <strain evidence="2 3">NBRC 105041</strain>
    </source>
</reference>
<dbReference type="KEGG" id="atl:Athai_40860"/>
<evidence type="ECO:0000256" key="1">
    <source>
        <dbReference type="SAM" id="Phobius"/>
    </source>
</evidence>
<accession>A0A7R7DRM9</accession>
<protein>
    <submittedName>
        <fullName evidence="2">Uncharacterized protein</fullName>
    </submittedName>
</protein>